<evidence type="ECO:0000259" key="1">
    <source>
        <dbReference type="SMART" id="SM00830"/>
    </source>
</evidence>
<dbReference type="SMART" id="SM00830">
    <property type="entry name" value="CM_2"/>
    <property type="match status" value="1"/>
</dbReference>
<sequence length="85" mass="9449">MIGLLESLTQIHFPTHRAAYVREATRFKPTRASVNVPARNAQVIERTKREAVKSGMPVSVAGRVYEAVIEAGVRFEECVFDAFNG</sequence>
<dbReference type="EMBL" id="CP120630">
    <property type="protein sequence ID" value="WEW60439.1"/>
    <property type="molecule type" value="Genomic_DNA"/>
</dbReference>
<dbReference type="GO" id="GO:0046417">
    <property type="term" value="P:chorismate metabolic process"/>
    <property type="evidence" value="ECO:0007669"/>
    <property type="project" value="InterPro"/>
</dbReference>
<gene>
    <name evidence="2" type="ORF">PRK78_005925</name>
</gene>
<dbReference type="GO" id="GO:0004106">
    <property type="term" value="F:chorismate mutase activity"/>
    <property type="evidence" value="ECO:0007669"/>
    <property type="project" value="InterPro"/>
</dbReference>
<evidence type="ECO:0000313" key="3">
    <source>
        <dbReference type="Proteomes" id="UP001219355"/>
    </source>
</evidence>
<dbReference type="InterPro" id="IPR036263">
    <property type="entry name" value="Chorismate_II_sf"/>
</dbReference>
<reference evidence="2" key="1">
    <citation type="submission" date="2023-03" db="EMBL/GenBank/DDBJ databases">
        <title>Emydomyces testavorans Genome Sequence.</title>
        <authorList>
            <person name="Hoyer L."/>
        </authorList>
    </citation>
    <scope>NUCLEOTIDE SEQUENCE</scope>
    <source>
        <strain evidence="2">16-2883</strain>
    </source>
</reference>
<dbReference type="SUPFAM" id="SSF48600">
    <property type="entry name" value="Chorismate mutase II"/>
    <property type="match status" value="1"/>
</dbReference>
<protein>
    <recommendedName>
        <fullName evidence="1">Chorismate mutase domain-containing protein</fullName>
    </recommendedName>
</protein>
<dbReference type="Gene3D" id="1.20.59.10">
    <property type="entry name" value="Chorismate mutase"/>
    <property type="match status" value="1"/>
</dbReference>
<dbReference type="Pfam" id="PF01817">
    <property type="entry name" value="CM_2"/>
    <property type="match status" value="1"/>
</dbReference>
<dbReference type="AlphaFoldDB" id="A0AAF0DLF2"/>
<accession>A0AAF0DLF2</accession>
<feature type="domain" description="Chorismate mutase" evidence="1">
    <location>
        <begin position="17"/>
        <end position="79"/>
    </location>
</feature>
<proteinExistence type="predicted"/>
<dbReference type="Proteomes" id="UP001219355">
    <property type="component" value="Chromosome 4"/>
</dbReference>
<keyword evidence="3" id="KW-1185">Reference proteome</keyword>
<evidence type="ECO:0000313" key="2">
    <source>
        <dbReference type="EMBL" id="WEW60439.1"/>
    </source>
</evidence>
<name>A0AAF0DLF2_9EURO</name>
<dbReference type="InterPro" id="IPR002701">
    <property type="entry name" value="CM_II_prokaryot"/>
</dbReference>
<organism evidence="2 3">
    <name type="scientific">Emydomyces testavorans</name>
    <dbReference type="NCBI Taxonomy" id="2070801"/>
    <lineage>
        <taxon>Eukaryota</taxon>
        <taxon>Fungi</taxon>
        <taxon>Dikarya</taxon>
        <taxon>Ascomycota</taxon>
        <taxon>Pezizomycotina</taxon>
        <taxon>Eurotiomycetes</taxon>
        <taxon>Eurotiomycetidae</taxon>
        <taxon>Onygenales</taxon>
        <taxon>Nannizziopsiaceae</taxon>
        <taxon>Emydomyces</taxon>
    </lineage>
</organism>
<dbReference type="InterPro" id="IPR036979">
    <property type="entry name" value="CM_dom_sf"/>
</dbReference>